<dbReference type="InterPro" id="IPR023405">
    <property type="entry name" value="Topo_IA_core_domain"/>
</dbReference>
<feature type="region of interest" description="Interaction with DNA" evidence="8">
    <location>
        <begin position="194"/>
        <end position="199"/>
    </location>
</feature>
<comment type="catalytic activity">
    <reaction evidence="1 8">
        <text>ATP-independent breakage of single-stranded DNA, followed by passage and rejoining.</text>
        <dbReference type="EC" id="5.6.2.1"/>
    </reaction>
</comment>
<name>A0A0J8GV36_9ALTE</name>
<dbReference type="InterPro" id="IPR023406">
    <property type="entry name" value="Topo_IA_AS"/>
</dbReference>
<dbReference type="PANTHER" id="PTHR11390">
    <property type="entry name" value="PROKARYOTIC DNA TOPOISOMERASE"/>
    <property type="match status" value="1"/>
</dbReference>
<dbReference type="NCBIfam" id="NF005829">
    <property type="entry name" value="PRK07726.1"/>
    <property type="match status" value="1"/>
</dbReference>
<evidence type="ECO:0000256" key="1">
    <source>
        <dbReference type="ARBA" id="ARBA00000213"/>
    </source>
</evidence>
<evidence type="ECO:0000259" key="11">
    <source>
        <dbReference type="PROSITE" id="PS52039"/>
    </source>
</evidence>
<dbReference type="STRING" id="1513271.XM47_10555"/>
<feature type="active site" description="O-(5'-phospho-DNA)-tyrosine intermediate" evidence="8">
    <location>
        <position position="328"/>
    </location>
</feature>
<evidence type="ECO:0000256" key="2">
    <source>
        <dbReference type="ARBA" id="ARBA00009446"/>
    </source>
</evidence>
<feature type="site" description="Interaction with DNA" evidence="8">
    <location>
        <position position="170"/>
    </location>
</feature>
<dbReference type="CDD" id="cd03362">
    <property type="entry name" value="TOPRIM_TopoIA_TopoIII"/>
    <property type="match status" value="1"/>
</dbReference>
<feature type="binding site" evidence="8">
    <location>
        <position position="7"/>
    </location>
    <ligand>
        <name>Mg(2+)</name>
        <dbReference type="ChEBI" id="CHEBI:18420"/>
        <label>1</label>
        <note>catalytic</note>
    </ligand>
</feature>
<keyword evidence="5 8" id="KW-0799">Topoisomerase</keyword>
<dbReference type="OrthoDB" id="9803554at2"/>
<protein>
    <recommendedName>
        <fullName evidence="8">DNA topoisomerase 3</fullName>
        <ecNumber evidence="8">5.6.2.1</ecNumber>
    </recommendedName>
    <alternativeName>
        <fullName evidence="8">DNA topoisomerase III</fullName>
    </alternativeName>
</protein>
<accession>A0A0J8GV36</accession>
<evidence type="ECO:0000313" key="13">
    <source>
        <dbReference type="Proteomes" id="UP000037600"/>
    </source>
</evidence>
<dbReference type="RefSeq" id="WP_048692323.1">
    <property type="nucleotide sequence ID" value="NZ_KQ130490.1"/>
</dbReference>
<proteinExistence type="inferred from homology"/>
<dbReference type="EMBL" id="LAZL01000015">
    <property type="protein sequence ID" value="KMT65169.1"/>
    <property type="molecule type" value="Genomic_DNA"/>
</dbReference>
<dbReference type="InterPro" id="IPR000380">
    <property type="entry name" value="Topo_IA"/>
</dbReference>
<dbReference type="InterPro" id="IPR013826">
    <property type="entry name" value="Topo_IA_cen_sub3"/>
</dbReference>
<dbReference type="InterPro" id="IPR003601">
    <property type="entry name" value="Topo_IA_2"/>
</dbReference>
<dbReference type="PANTHER" id="PTHR11390:SF21">
    <property type="entry name" value="DNA TOPOISOMERASE 3-ALPHA"/>
    <property type="match status" value="1"/>
</dbReference>
<dbReference type="InterPro" id="IPR003602">
    <property type="entry name" value="Topo_IA_DNA-bd_dom"/>
</dbReference>
<dbReference type="InterPro" id="IPR005738">
    <property type="entry name" value="TopoIII"/>
</dbReference>
<feature type="compositionally biased region" description="Basic residues" evidence="9">
    <location>
        <begin position="631"/>
        <end position="648"/>
    </location>
</feature>
<comment type="caution">
    <text evidence="12">The sequence shown here is derived from an EMBL/GenBank/DDBJ whole genome shotgun (WGS) entry which is preliminary data.</text>
</comment>
<dbReference type="PROSITE" id="PS50880">
    <property type="entry name" value="TOPRIM"/>
    <property type="match status" value="1"/>
</dbReference>
<comment type="caution">
    <text evidence="8">Lacks conserved residue(s) required for the propagation of feature annotation.</text>
</comment>
<evidence type="ECO:0000259" key="10">
    <source>
        <dbReference type="PROSITE" id="PS50880"/>
    </source>
</evidence>
<dbReference type="GO" id="GO:0006310">
    <property type="term" value="P:DNA recombination"/>
    <property type="evidence" value="ECO:0007669"/>
    <property type="project" value="TreeGrafter"/>
</dbReference>
<feature type="binding site" evidence="8">
    <location>
        <position position="105"/>
    </location>
    <ligand>
        <name>Mg(2+)</name>
        <dbReference type="ChEBI" id="CHEBI:18420"/>
        <label>2</label>
    </ligand>
</feature>
<keyword evidence="13" id="KW-1185">Reference proteome</keyword>
<dbReference type="SMART" id="SM00493">
    <property type="entry name" value="TOPRIM"/>
    <property type="match status" value="1"/>
</dbReference>
<dbReference type="NCBIfam" id="TIGR01056">
    <property type="entry name" value="topB"/>
    <property type="match status" value="1"/>
</dbReference>
<dbReference type="InterPro" id="IPR013497">
    <property type="entry name" value="Topo_IA_cen"/>
</dbReference>
<feature type="region of interest" description="Disordered" evidence="9">
    <location>
        <begin position="457"/>
        <end position="478"/>
    </location>
</feature>
<dbReference type="EC" id="5.6.2.1" evidence="8"/>
<keyword evidence="7 8" id="KW-0413">Isomerase</keyword>
<dbReference type="Gene3D" id="1.10.460.10">
    <property type="entry name" value="Topoisomerase I, domain 2"/>
    <property type="match status" value="1"/>
</dbReference>
<dbReference type="InterPro" id="IPR034144">
    <property type="entry name" value="TOPRIM_TopoIII"/>
</dbReference>
<evidence type="ECO:0000256" key="7">
    <source>
        <dbReference type="ARBA" id="ARBA00023235"/>
    </source>
</evidence>
<dbReference type="HAMAP" id="MF_00953">
    <property type="entry name" value="Topoisom_3_prok"/>
    <property type="match status" value="1"/>
</dbReference>
<feature type="domain" description="Topo IA-type catalytic" evidence="11">
    <location>
        <begin position="155"/>
        <end position="613"/>
    </location>
</feature>
<dbReference type="InterPro" id="IPR006171">
    <property type="entry name" value="TOPRIM_dom"/>
</dbReference>
<dbReference type="PRINTS" id="PR00417">
    <property type="entry name" value="PRTPISMRASEI"/>
</dbReference>
<feature type="site" description="Interaction with DNA" evidence="8">
    <location>
        <position position="61"/>
    </location>
</feature>
<dbReference type="SMART" id="SM00436">
    <property type="entry name" value="TOP1Bc"/>
    <property type="match status" value="1"/>
</dbReference>
<organism evidence="12 13">
    <name type="scientific">Catenovulum maritimum</name>
    <dbReference type="NCBI Taxonomy" id="1513271"/>
    <lineage>
        <taxon>Bacteria</taxon>
        <taxon>Pseudomonadati</taxon>
        <taxon>Pseudomonadota</taxon>
        <taxon>Gammaproteobacteria</taxon>
        <taxon>Alteromonadales</taxon>
        <taxon>Alteromonadaceae</taxon>
        <taxon>Catenovulum</taxon>
    </lineage>
</organism>
<evidence type="ECO:0000256" key="4">
    <source>
        <dbReference type="ARBA" id="ARBA00022842"/>
    </source>
</evidence>
<dbReference type="Pfam" id="PF01131">
    <property type="entry name" value="Topoisom_bac"/>
    <property type="match status" value="1"/>
</dbReference>
<feature type="binding site" evidence="8">
    <location>
        <position position="103"/>
    </location>
    <ligand>
        <name>Mg(2+)</name>
        <dbReference type="ChEBI" id="CHEBI:18420"/>
        <label>2</label>
    </ligand>
</feature>
<feature type="site" description="Interaction with DNA" evidence="8">
    <location>
        <position position="330"/>
    </location>
</feature>
<evidence type="ECO:0000313" key="12">
    <source>
        <dbReference type="EMBL" id="KMT65169.1"/>
    </source>
</evidence>
<evidence type="ECO:0000256" key="6">
    <source>
        <dbReference type="ARBA" id="ARBA00023125"/>
    </source>
</evidence>
<dbReference type="Pfam" id="PF01751">
    <property type="entry name" value="Toprim"/>
    <property type="match status" value="1"/>
</dbReference>
<feature type="binding site" evidence="8">
    <location>
        <position position="103"/>
    </location>
    <ligand>
        <name>Mg(2+)</name>
        <dbReference type="ChEBI" id="CHEBI:18420"/>
        <label>1</label>
        <note>catalytic</note>
    </ligand>
</feature>
<dbReference type="CDD" id="cd00186">
    <property type="entry name" value="TOP1Ac"/>
    <property type="match status" value="1"/>
</dbReference>
<dbReference type="Proteomes" id="UP000037600">
    <property type="component" value="Unassembled WGS sequence"/>
</dbReference>
<feature type="site" description="Interaction with DNA" evidence="8">
    <location>
        <position position="178"/>
    </location>
</feature>
<dbReference type="PATRIC" id="fig|1513271.3.peg.2149"/>
<comment type="similarity">
    <text evidence="2 8">Belongs to the type IA topoisomerase family.</text>
</comment>
<comment type="cofactor">
    <cofactor evidence="8">
        <name>Mg(2+)</name>
        <dbReference type="ChEBI" id="CHEBI:18420"/>
    </cofactor>
    <text evidence="8">Binds two Mg(2+) per subunit.</text>
</comment>
<evidence type="ECO:0000256" key="9">
    <source>
        <dbReference type="SAM" id="MobiDB-lite"/>
    </source>
</evidence>
<dbReference type="InterPro" id="IPR013825">
    <property type="entry name" value="Topo_IA_cen_sub2"/>
</dbReference>
<feature type="domain" description="Toprim" evidence="10">
    <location>
        <begin position="1"/>
        <end position="134"/>
    </location>
</feature>
<dbReference type="Gene3D" id="2.70.20.10">
    <property type="entry name" value="Topoisomerase I, domain 3"/>
    <property type="match status" value="1"/>
</dbReference>
<dbReference type="InterPro" id="IPR013824">
    <property type="entry name" value="Topo_IA_cen_sub1"/>
</dbReference>
<gene>
    <name evidence="8" type="primary">topB</name>
    <name evidence="12" type="ORF">XM47_10555</name>
</gene>
<keyword evidence="3 8" id="KW-0479">Metal-binding</keyword>
<dbReference type="PROSITE" id="PS52039">
    <property type="entry name" value="TOPO_IA_2"/>
    <property type="match status" value="1"/>
</dbReference>
<dbReference type="FunFam" id="1.10.290.10:FF:000004">
    <property type="entry name" value="DNA topoisomerase 3"/>
    <property type="match status" value="1"/>
</dbReference>
<dbReference type="SUPFAM" id="SSF56712">
    <property type="entry name" value="Prokaryotic type I DNA topoisomerase"/>
    <property type="match status" value="1"/>
</dbReference>
<dbReference type="FunFam" id="3.40.50.140:FF:000004">
    <property type="entry name" value="DNA topoisomerase 3"/>
    <property type="match status" value="1"/>
</dbReference>
<dbReference type="GO" id="GO:0003677">
    <property type="term" value="F:DNA binding"/>
    <property type="evidence" value="ECO:0007669"/>
    <property type="project" value="UniProtKB-KW"/>
</dbReference>
<evidence type="ECO:0000256" key="3">
    <source>
        <dbReference type="ARBA" id="ARBA00022723"/>
    </source>
</evidence>
<sequence>MKLYIAEKPSLGRAIADALPKPHKKQSGYIEAANGDIVTWCIGHLLEQAPPENYDPAFKQWKLEHFPIVPETWQLVTKKETSKQLTVVKNLVKKASQIVHAGDPDREGQLLVDEVLSHLKVAKSKINNAQRCLINDLNLPAVKKALSSLRPNTEFVPLSTSALARSRADWLYGINMTRLCTIHGGKSGYQGVLSVGRVQTPLLGLVVRRDEEIENFVSKPFYEVFANVITKDNQSFKAKWLPSENCAPYQDSENRVIVRKLAENVVSRICGQDGVVTKSDNKNKKQAPPLPYNLSSLQIDCAKRFGYNAKQVLDYCQTLYEKYKLITYPRSDSRYLPKEQISQAGQVLNAVASVSESLKPFVADANTQLKSKAWNDSKVDAHHAIIPTMNSKKPAQMTQPELNIYQQIARQYLAQFFPAYEYQEKLIELNIAGGCFRAKSKQANKQGWKILFPAAKPQADGQKEDQKDGQEQTLPNLSVNDPVHCNNAEIIDKATTPPAYFTDASLLSAMTSISRYVADKSLHKILKETDGIGTEATRAGIIELLFKRQYLIREGKQIKASLIGKKLIASLPELATTPDMTAIWESRLGLIAQKQFKYQDFMSDLEQQVKQIEHQIIPSAFTALKGEGKKPNFKRKYKKARAKTKTAA</sequence>
<dbReference type="AlphaFoldDB" id="A0A0J8GV36"/>
<dbReference type="Gene3D" id="1.10.290.10">
    <property type="entry name" value="Topoisomerase I, domain 4"/>
    <property type="match status" value="1"/>
</dbReference>
<dbReference type="PROSITE" id="PS00396">
    <property type="entry name" value="TOPO_IA_1"/>
    <property type="match status" value="1"/>
</dbReference>
<dbReference type="GO" id="GO:0006265">
    <property type="term" value="P:DNA topological change"/>
    <property type="evidence" value="ECO:0007669"/>
    <property type="project" value="UniProtKB-UniRule"/>
</dbReference>
<dbReference type="Gene3D" id="3.40.50.140">
    <property type="match status" value="1"/>
</dbReference>
<keyword evidence="4 8" id="KW-0460">Magnesium</keyword>
<dbReference type="GO" id="GO:0006281">
    <property type="term" value="P:DNA repair"/>
    <property type="evidence" value="ECO:0007669"/>
    <property type="project" value="TreeGrafter"/>
</dbReference>
<comment type="function">
    <text evidence="8">Releases the supercoiling and torsional tension of DNA, which is introduced during the DNA replication and transcription, by transiently cleaving and rejoining one strand of the DNA duplex. Introduces a single-strand break via transesterification at a target site in duplex DNA. The scissile phosphodiester is attacked by the catalytic tyrosine of the enzyme, resulting in the formation of a DNA-(5'-phosphotyrosyl)-enzyme intermediate and the expulsion of a 3'-OH DNA strand. The free DNA strand then undergoes passage around the unbroken strand, thus removing DNA supercoils. Finally, in the religation step, the DNA 3'-OH attacks the covalent intermediate to expel the active-site tyrosine and restore the DNA phosphodiester backbone.</text>
</comment>
<feature type="region of interest" description="Disordered" evidence="9">
    <location>
        <begin position="629"/>
        <end position="648"/>
    </location>
</feature>
<evidence type="ECO:0000256" key="8">
    <source>
        <dbReference type="HAMAP-Rule" id="MF_00953"/>
    </source>
</evidence>
<dbReference type="GO" id="GO:0003917">
    <property type="term" value="F:DNA topoisomerase type I (single strand cut, ATP-independent) activity"/>
    <property type="evidence" value="ECO:0007669"/>
    <property type="project" value="UniProtKB-UniRule"/>
</dbReference>
<reference evidence="12 13" key="1">
    <citation type="submission" date="2015-04" db="EMBL/GenBank/DDBJ databases">
        <title>Draft Genome Sequence of the Novel Agar-Digesting Marine Bacterium Q1.</title>
        <authorList>
            <person name="Li Y."/>
            <person name="Li D."/>
            <person name="Chen G."/>
            <person name="Du Z."/>
        </authorList>
    </citation>
    <scope>NUCLEOTIDE SEQUENCE [LARGE SCALE GENOMIC DNA]</scope>
    <source>
        <strain evidence="12 13">Q1</strain>
    </source>
</reference>
<keyword evidence="6 8" id="KW-0238">DNA-binding</keyword>
<feature type="compositionally biased region" description="Basic and acidic residues" evidence="9">
    <location>
        <begin position="461"/>
        <end position="470"/>
    </location>
</feature>
<dbReference type="GO" id="GO:0043597">
    <property type="term" value="C:cytoplasmic replication fork"/>
    <property type="evidence" value="ECO:0007669"/>
    <property type="project" value="TreeGrafter"/>
</dbReference>
<evidence type="ECO:0000256" key="5">
    <source>
        <dbReference type="ARBA" id="ARBA00023029"/>
    </source>
</evidence>
<dbReference type="SMART" id="SM00437">
    <property type="entry name" value="TOP1Ac"/>
    <property type="match status" value="1"/>
</dbReference>
<dbReference type="GO" id="GO:0000287">
    <property type="term" value="F:magnesium ion binding"/>
    <property type="evidence" value="ECO:0007669"/>
    <property type="project" value="UniProtKB-UniRule"/>
</dbReference>